<dbReference type="Proteomes" id="UP000693941">
    <property type="component" value="Chromosome"/>
</dbReference>
<feature type="transmembrane region" description="Helical" evidence="1">
    <location>
        <begin position="7"/>
        <end position="29"/>
    </location>
</feature>
<accession>A0A8F5GW32</accession>
<feature type="transmembrane region" description="Helical" evidence="1">
    <location>
        <begin position="308"/>
        <end position="330"/>
    </location>
</feature>
<feature type="transmembrane region" description="Helical" evidence="1">
    <location>
        <begin position="140"/>
        <end position="159"/>
    </location>
</feature>
<name>A0A8F5GW32_9CREN</name>
<sequence>MSVIKIAIIFLFSIFLISIIFSVVSQFIFHLPYGWNIEATNSMYPLLKPGDLVFVFPLLGKPFPNEIVAYKPPFLDFYVVHEVINVTTNGYITKGINNPTPDPWIVKLSWIKGFVPEIFGQPIIIPYVGNLIALVRGTTGYIAAFIAIFAIYAISEIVERNQVNLPSRRRSRRKTIDPKTLAIAFLILSFVTFIILFSPHIIFTNLMWNSVPNAPFTPRQLSNNLGAVPPYSSIPVTLSVNYRPILFKIPLIILYSPNLKLQNTSVSNITFLLYTSSPGLHSQVVSIEILPELLPPQILNFLLAINPILPLIGEGIEISTIISVIVYIIVKKLS</sequence>
<dbReference type="EMBL" id="CP077715">
    <property type="protein sequence ID" value="QXJ31007.1"/>
    <property type="molecule type" value="Genomic_DNA"/>
</dbReference>
<feature type="transmembrane region" description="Helical" evidence="1">
    <location>
        <begin position="180"/>
        <end position="203"/>
    </location>
</feature>
<keyword evidence="1" id="KW-1133">Transmembrane helix</keyword>
<dbReference type="GeneID" id="65559189"/>
<dbReference type="CDD" id="cd06530">
    <property type="entry name" value="S26_SPase_I"/>
    <property type="match status" value="1"/>
</dbReference>
<evidence type="ECO:0000256" key="1">
    <source>
        <dbReference type="SAM" id="Phobius"/>
    </source>
</evidence>
<reference evidence="2" key="1">
    <citation type="journal article" date="2021" name="Environ. Microbiol.">
        <title>New insights into the diversity and evolution of the archaeal mobilome from three complete genomes of Saccharolobus shibatae.</title>
        <authorList>
            <person name="Medvedeva S."/>
            <person name="Brandt D."/>
            <person name="Cvirkaite-Krupovic V."/>
            <person name="Liu Y."/>
            <person name="Severinov K."/>
            <person name="Ishino S."/>
            <person name="Ishino Y."/>
            <person name="Prangishvili D."/>
            <person name="Kalinowski J."/>
            <person name="Krupovic M."/>
        </authorList>
    </citation>
    <scope>NUCLEOTIDE SEQUENCE</scope>
    <source>
        <strain evidence="2">BEU9</strain>
    </source>
</reference>
<evidence type="ECO:0008006" key="4">
    <source>
        <dbReference type="Google" id="ProtNLM"/>
    </source>
</evidence>
<protein>
    <recommendedName>
        <fullName evidence="4">Signal peptidase I</fullName>
    </recommendedName>
</protein>
<dbReference type="AlphaFoldDB" id="A0A8F5GW32"/>
<proteinExistence type="predicted"/>
<dbReference type="GO" id="GO:0004252">
    <property type="term" value="F:serine-type endopeptidase activity"/>
    <property type="evidence" value="ECO:0007669"/>
    <property type="project" value="InterPro"/>
</dbReference>
<keyword evidence="1" id="KW-0812">Transmembrane</keyword>
<organism evidence="2 3">
    <name type="scientific">Saccharolobus shibatae</name>
    <dbReference type="NCBI Taxonomy" id="2286"/>
    <lineage>
        <taxon>Archaea</taxon>
        <taxon>Thermoproteota</taxon>
        <taxon>Thermoprotei</taxon>
        <taxon>Sulfolobales</taxon>
        <taxon>Sulfolobaceae</taxon>
        <taxon>Saccharolobus</taxon>
    </lineage>
</organism>
<dbReference type="InterPro" id="IPR019533">
    <property type="entry name" value="Peptidase_S26"/>
</dbReference>
<keyword evidence="1" id="KW-0472">Membrane</keyword>
<dbReference type="RefSeq" id="WP_218261132.1">
    <property type="nucleotide sequence ID" value="NZ_CP077715.1"/>
</dbReference>
<gene>
    <name evidence="2" type="ORF">J5U21_00656</name>
</gene>
<dbReference type="GO" id="GO:0006465">
    <property type="term" value="P:signal peptide processing"/>
    <property type="evidence" value="ECO:0007669"/>
    <property type="project" value="InterPro"/>
</dbReference>
<evidence type="ECO:0000313" key="2">
    <source>
        <dbReference type="EMBL" id="QXJ31007.1"/>
    </source>
</evidence>
<evidence type="ECO:0000313" key="3">
    <source>
        <dbReference type="Proteomes" id="UP000693941"/>
    </source>
</evidence>